<gene>
    <name evidence="2" type="ORF">M1843_04305</name>
</gene>
<keyword evidence="1" id="KW-0812">Transmembrane</keyword>
<organism evidence="2 3">
    <name type="scientific">Isoptericola peretonis</name>
    <dbReference type="NCBI Taxonomy" id="2918523"/>
    <lineage>
        <taxon>Bacteria</taxon>
        <taxon>Bacillati</taxon>
        <taxon>Actinomycetota</taxon>
        <taxon>Actinomycetes</taxon>
        <taxon>Micrococcales</taxon>
        <taxon>Promicromonosporaceae</taxon>
        <taxon>Isoptericola</taxon>
    </lineage>
</organism>
<name>A0ABT0J0E6_9MICO</name>
<reference evidence="2 3" key="1">
    <citation type="submission" date="2022-02" db="EMBL/GenBank/DDBJ databases">
        <title>The car tank lid bacteriome: a reservoir of bacteria with potential in bioremediation of fuel.</title>
        <authorList>
            <person name="Vidal-Verdu A."/>
            <person name="Gomez-Martinez D."/>
            <person name="Latorre-Perez A."/>
            <person name="Pereto J."/>
            <person name="Porcar M."/>
        </authorList>
    </citation>
    <scope>NUCLEOTIDE SEQUENCE [LARGE SCALE GENOMIC DNA]</scope>
    <source>
        <strain evidence="2 3">4D.3</strain>
    </source>
</reference>
<feature type="transmembrane region" description="Helical" evidence="1">
    <location>
        <begin position="127"/>
        <end position="144"/>
    </location>
</feature>
<comment type="caution">
    <text evidence="2">The sequence shown here is derived from an EMBL/GenBank/DDBJ whole genome shotgun (WGS) entry which is preliminary data.</text>
</comment>
<dbReference type="EMBL" id="JALQCY010000001">
    <property type="protein sequence ID" value="MCK9792970.1"/>
    <property type="molecule type" value="Genomic_DNA"/>
</dbReference>
<feature type="transmembrane region" description="Helical" evidence="1">
    <location>
        <begin position="99"/>
        <end position="121"/>
    </location>
</feature>
<feature type="transmembrane region" description="Helical" evidence="1">
    <location>
        <begin position="151"/>
        <end position="169"/>
    </location>
</feature>
<evidence type="ECO:0000313" key="2">
    <source>
        <dbReference type="EMBL" id="MCK9792970.1"/>
    </source>
</evidence>
<dbReference type="PANTHER" id="PTHR33979">
    <property type="entry name" value="OS02G0221600 PROTEIN"/>
    <property type="match status" value="1"/>
</dbReference>
<evidence type="ECO:0000256" key="1">
    <source>
        <dbReference type="SAM" id="Phobius"/>
    </source>
</evidence>
<dbReference type="RefSeq" id="WP_416342812.1">
    <property type="nucleotide sequence ID" value="NZ_JALQCY010000001.1"/>
</dbReference>
<dbReference type="Pfam" id="PF13398">
    <property type="entry name" value="Peptidase_M50B"/>
    <property type="match status" value="1"/>
</dbReference>
<feature type="transmembrane region" description="Helical" evidence="1">
    <location>
        <begin position="33"/>
        <end position="51"/>
    </location>
</feature>
<dbReference type="PANTHER" id="PTHR33979:SF2">
    <property type="entry name" value="PEPTIDASE M50B-LIKE-DOMAIN-CONTAINING PROTEIN"/>
    <property type="match status" value="1"/>
</dbReference>
<keyword evidence="1" id="KW-0472">Membrane</keyword>
<keyword evidence="1" id="KW-1133">Transmembrane helix</keyword>
<sequence>MTAVDDFLATVGDVLAQIWTAATTPAPPPTQTVVLAAGLAALAVVLVTPVWRVARHVVTIAHEGAHAVAAMVTGRRLDGIRLHSDTSGLTVSAGRPRGFGMIVTAFAGYVGPGLTGLGAAWLLRQGYAVGLLWLLVLLLALLLLKIRNWFGLWSILVSGAALVAVSWWLEPATQSAVAYAVTWFLLLGSVRPVLELQAQRTRGRARRSDADQLATLTHTTGILWVVIFLLVTVGCLVLGASWIMGPATA</sequence>
<feature type="transmembrane region" description="Helical" evidence="1">
    <location>
        <begin position="175"/>
        <end position="194"/>
    </location>
</feature>
<feature type="transmembrane region" description="Helical" evidence="1">
    <location>
        <begin position="215"/>
        <end position="243"/>
    </location>
</feature>
<evidence type="ECO:0000313" key="3">
    <source>
        <dbReference type="Proteomes" id="UP001651050"/>
    </source>
</evidence>
<accession>A0ABT0J0E6</accession>
<protein>
    <submittedName>
        <fullName evidence="2">M50 family metallopeptidase</fullName>
    </submittedName>
</protein>
<dbReference type="Proteomes" id="UP001651050">
    <property type="component" value="Unassembled WGS sequence"/>
</dbReference>
<proteinExistence type="predicted"/>
<keyword evidence="3" id="KW-1185">Reference proteome</keyword>
<dbReference type="InterPro" id="IPR049500">
    <property type="entry name" value="Peptidase_M50B-like"/>
</dbReference>